<proteinExistence type="predicted"/>
<keyword evidence="2" id="KW-1185">Reference proteome</keyword>
<dbReference type="EMBL" id="CM015722">
    <property type="protein sequence ID" value="KAF3695451.1"/>
    <property type="molecule type" value="Genomic_DNA"/>
</dbReference>
<evidence type="ECO:0000313" key="2">
    <source>
        <dbReference type="Proteomes" id="UP000503349"/>
    </source>
</evidence>
<organism evidence="1 2">
    <name type="scientific">Channa argus</name>
    <name type="common">Northern snakehead</name>
    <name type="synonym">Ophicephalus argus</name>
    <dbReference type="NCBI Taxonomy" id="215402"/>
    <lineage>
        <taxon>Eukaryota</taxon>
        <taxon>Metazoa</taxon>
        <taxon>Chordata</taxon>
        <taxon>Craniata</taxon>
        <taxon>Vertebrata</taxon>
        <taxon>Euteleostomi</taxon>
        <taxon>Actinopterygii</taxon>
        <taxon>Neopterygii</taxon>
        <taxon>Teleostei</taxon>
        <taxon>Neoteleostei</taxon>
        <taxon>Acanthomorphata</taxon>
        <taxon>Anabantaria</taxon>
        <taxon>Anabantiformes</taxon>
        <taxon>Channoidei</taxon>
        <taxon>Channidae</taxon>
        <taxon>Channa</taxon>
    </lineage>
</organism>
<dbReference type="AlphaFoldDB" id="A0A6G1PYN8"/>
<name>A0A6G1PYN8_CHAAH</name>
<accession>A0A6G1PYN8</accession>
<protein>
    <submittedName>
        <fullName evidence="1">Uncharacterized protein</fullName>
    </submittedName>
</protein>
<reference evidence="1 2" key="1">
    <citation type="submission" date="2019-02" db="EMBL/GenBank/DDBJ databases">
        <title>Opniocepnalus argus genome.</title>
        <authorList>
            <person name="Zhou C."/>
            <person name="Xiao S."/>
        </authorList>
    </citation>
    <scope>NUCLEOTIDE SEQUENCE [LARGE SCALE GENOMIC DNA]</scope>
    <source>
        <strain evidence="1">OARG1902GOOAL</strain>
        <tissue evidence="1">Muscle</tissue>
    </source>
</reference>
<sequence length="84" mass="9306">MSLRGSLNNLKITCCTIMALKNIFAAEDELQHSMDGVVCKLEFLNRKTKVLFWGRALGIELRKGLSVSKSAVCFVTHSGKVGQY</sequence>
<dbReference type="Proteomes" id="UP000503349">
    <property type="component" value="Chromosome 11"/>
</dbReference>
<evidence type="ECO:0000313" key="1">
    <source>
        <dbReference type="EMBL" id="KAF3695451.1"/>
    </source>
</evidence>
<gene>
    <name evidence="1" type="ORF">EXN66_Car011127</name>
</gene>
<reference evidence="2" key="2">
    <citation type="submission" date="2019-02" db="EMBL/GenBank/DDBJ databases">
        <title>Opniocepnalus argus Var Kimnra genome.</title>
        <authorList>
            <person name="Zhou C."/>
            <person name="Xiao S."/>
        </authorList>
    </citation>
    <scope>NUCLEOTIDE SEQUENCE [LARGE SCALE GENOMIC DNA]</scope>
</reference>